<keyword evidence="1" id="KW-1133">Transmembrane helix</keyword>
<proteinExistence type="predicted"/>
<reference evidence="2 3" key="1">
    <citation type="submission" date="2014-01" db="EMBL/GenBank/DDBJ databases">
        <title>Genome sequencing of Thermotog hypogea.</title>
        <authorList>
            <person name="Zhang X."/>
            <person name="Alvare G."/>
            <person name="Fristensky B."/>
            <person name="Chen L."/>
            <person name="Suen T."/>
            <person name="Chen Q."/>
            <person name="Ma K."/>
        </authorList>
    </citation>
    <scope>NUCLEOTIDE SEQUENCE [LARGE SCALE GENOMIC DNA]</scope>
    <source>
        <strain evidence="2 3">DSM 11164</strain>
    </source>
</reference>
<dbReference type="AlphaFoldDB" id="A0A0X1KUC3"/>
<dbReference type="Proteomes" id="UP000077469">
    <property type="component" value="Chromosome"/>
</dbReference>
<keyword evidence="1" id="KW-0812">Transmembrane</keyword>
<evidence type="ECO:0000313" key="2">
    <source>
        <dbReference type="EMBL" id="AJC74796.1"/>
    </source>
</evidence>
<organism evidence="2 3">
    <name type="scientific">Pseudothermotoga hypogea DSM 11164 = NBRC 106472</name>
    <dbReference type="NCBI Taxonomy" id="1123384"/>
    <lineage>
        <taxon>Bacteria</taxon>
        <taxon>Thermotogati</taxon>
        <taxon>Thermotogota</taxon>
        <taxon>Thermotogae</taxon>
        <taxon>Thermotogales</taxon>
        <taxon>Thermotogaceae</taxon>
        <taxon>Pseudothermotoga</taxon>
    </lineage>
</organism>
<evidence type="ECO:0000256" key="1">
    <source>
        <dbReference type="SAM" id="Phobius"/>
    </source>
</evidence>
<name>A0A0X1KUC3_9THEM</name>
<dbReference type="KEGG" id="phy:AJ81_06625"/>
<accession>A0A0X1KUC3</accession>
<dbReference type="InterPro" id="IPR053715">
    <property type="entry name" value="GH4_Enzyme_sf"/>
</dbReference>
<feature type="transmembrane region" description="Helical" evidence="1">
    <location>
        <begin position="21"/>
        <end position="38"/>
    </location>
</feature>
<dbReference type="RefSeq" id="WP_231845455.1">
    <property type="nucleotide sequence ID" value="NC_022795.1"/>
</dbReference>
<gene>
    <name evidence="2" type="ORF">AJ81_06625</name>
</gene>
<keyword evidence="1" id="KW-0472">Membrane</keyword>
<dbReference type="Gene3D" id="3.90.1820.10">
    <property type="entry name" value="AglA-like glucosidase"/>
    <property type="match status" value="1"/>
</dbReference>
<keyword evidence="3" id="KW-1185">Reference proteome</keyword>
<dbReference type="EMBL" id="CP007141">
    <property type="protein sequence ID" value="AJC74796.1"/>
    <property type="molecule type" value="Genomic_DNA"/>
</dbReference>
<dbReference type="PaxDb" id="1123384-AJ81_06625"/>
<evidence type="ECO:0000313" key="3">
    <source>
        <dbReference type="Proteomes" id="UP000077469"/>
    </source>
</evidence>
<protein>
    <submittedName>
        <fullName evidence="2">Uncharacterized protein</fullName>
    </submittedName>
</protein>
<sequence>MTKIREKHGYYRDINSQELHMVSIYSYILAFLFILDVAEMMEASAPNA</sequence>
<dbReference type="PATRIC" id="fig|1123384.7.peg.1334"/>